<dbReference type="PROSITE" id="PS51736">
    <property type="entry name" value="RECOMBINASES_3"/>
    <property type="match status" value="1"/>
</dbReference>
<dbReference type="SUPFAM" id="SSF53041">
    <property type="entry name" value="Resolvase-like"/>
    <property type="match status" value="1"/>
</dbReference>
<dbReference type="PANTHER" id="PTHR30461:SF2">
    <property type="entry name" value="SERINE RECOMBINASE PINE-RELATED"/>
    <property type="match status" value="1"/>
</dbReference>
<evidence type="ECO:0000256" key="1">
    <source>
        <dbReference type="ARBA" id="ARBA00022908"/>
    </source>
</evidence>
<keyword evidence="3" id="KW-0233">DNA recombination</keyword>
<evidence type="ECO:0000256" key="4">
    <source>
        <dbReference type="PIRSR" id="PIRSR606118-50"/>
    </source>
</evidence>
<dbReference type="InterPro" id="IPR036162">
    <property type="entry name" value="Resolvase-like_N_sf"/>
</dbReference>
<dbReference type="InterPro" id="IPR006119">
    <property type="entry name" value="Resolv_N"/>
</dbReference>
<dbReference type="GO" id="GO:0015074">
    <property type="term" value="P:DNA integration"/>
    <property type="evidence" value="ECO:0007669"/>
    <property type="project" value="UniProtKB-KW"/>
</dbReference>
<dbReference type="Proteomes" id="UP000183210">
    <property type="component" value="Unassembled WGS sequence"/>
</dbReference>
<keyword evidence="1" id="KW-0229">DNA integration</keyword>
<dbReference type="InterPro" id="IPR050639">
    <property type="entry name" value="SSR_resolvase"/>
</dbReference>
<evidence type="ECO:0000256" key="2">
    <source>
        <dbReference type="ARBA" id="ARBA00023125"/>
    </source>
</evidence>
<evidence type="ECO:0000256" key="6">
    <source>
        <dbReference type="SAM" id="MobiDB-lite"/>
    </source>
</evidence>
<dbReference type="InterPro" id="IPR006118">
    <property type="entry name" value="Recombinase_CS"/>
</dbReference>
<evidence type="ECO:0000313" key="9">
    <source>
        <dbReference type="Proteomes" id="UP000183210"/>
    </source>
</evidence>
<dbReference type="Pfam" id="PF00239">
    <property type="entry name" value="Resolvase"/>
    <property type="match status" value="1"/>
</dbReference>
<evidence type="ECO:0000256" key="5">
    <source>
        <dbReference type="PROSITE-ProRule" id="PRU10137"/>
    </source>
</evidence>
<comment type="caution">
    <text evidence="8">The sequence shown here is derived from an EMBL/GenBank/DDBJ whole genome shotgun (WGS) entry which is preliminary data.</text>
</comment>
<gene>
    <name evidence="8" type="ORF">SAMN05216409_1284</name>
</gene>
<feature type="region of interest" description="Disordered" evidence="6">
    <location>
        <begin position="135"/>
        <end position="171"/>
    </location>
</feature>
<dbReference type="PROSITE" id="PS00397">
    <property type="entry name" value="RECOMBINASES_1"/>
    <property type="match status" value="1"/>
</dbReference>
<feature type="domain" description="Resolvase/invertase-type recombinase catalytic" evidence="7">
    <location>
        <begin position="3"/>
        <end position="143"/>
    </location>
</feature>
<evidence type="ECO:0000256" key="3">
    <source>
        <dbReference type="ARBA" id="ARBA00023172"/>
    </source>
</evidence>
<sequence length="193" mass="21453">MSRIFGYARVSTAEQHTENQLKALEAAGYELPPHRYFEERISGRVKAMDRPKFKEMVNKLEPGDSVVVLKLDRLGRNASDILDTVNLLQDMGVKVLLLDHHAGDLTSSTGRLWLTMLAAFAQFESDRIRERTLEGLARSSKKPGRPPADKTSAAIQRCRAKGFSQSETSKATGFSLSTVKRYWISAASGQTNP</sequence>
<dbReference type="Gene3D" id="3.40.50.1390">
    <property type="entry name" value="Resolvase, N-terminal catalytic domain"/>
    <property type="match status" value="1"/>
</dbReference>
<dbReference type="EMBL" id="FOEV01000028">
    <property type="protein sequence ID" value="SER48926.1"/>
    <property type="molecule type" value="Genomic_DNA"/>
</dbReference>
<dbReference type="RefSeq" id="WP_074830496.1">
    <property type="nucleotide sequence ID" value="NZ_FOEV01000028.1"/>
</dbReference>
<protein>
    <submittedName>
        <fullName evidence="8">DNA-invertase from lambdoid prophage Rac</fullName>
    </submittedName>
</protein>
<reference evidence="8 9" key="1">
    <citation type="submission" date="2016-10" db="EMBL/GenBank/DDBJ databases">
        <authorList>
            <person name="Varghese N."/>
            <person name="Submissions S."/>
        </authorList>
    </citation>
    <scope>NUCLEOTIDE SEQUENCE [LARGE SCALE GENOMIC DNA]</scope>
    <source>
        <strain evidence="8 9">LMG 21974</strain>
    </source>
</reference>
<dbReference type="PANTHER" id="PTHR30461">
    <property type="entry name" value="DNA-INVERTASE FROM LAMBDOID PROPHAGE"/>
    <property type="match status" value="1"/>
</dbReference>
<keyword evidence="2" id="KW-0238">DNA-binding</keyword>
<feature type="active site" description="O-(5'-phospho-DNA)-serine intermediate" evidence="4 5">
    <location>
        <position position="11"/>
    </location>
</feature>
<organism evidence="8 9">
    <name type="scientific">Pseudomonas lutea</name>
    <dbReference type="NCBI Taxonomy" id="243924"/>
    <lineage>
        <taxon>Bacteria</taxon>
        <taxon>Pseudomonadati</taxon>
        <taxon>Pseudomonadota</taxon>
        <taxon>Gammaproteobacteria</taxon>
        <taxon>Pseudomonadales</taxon>
        <taxon>Pseudomonadaceae</taxon>
        <taxon>Pseudomonas</taxon>
    </lineage>
</organism>
<dbReference type="GeneID" id="300269769"/>
<dbReference type="GO" id="GO:0003677">
    <property type="term" value="F:DNA binding"/>
    <property type="evidence" value="ECO:0007669"/>
    <property type="project" value="UniProtKB-KW"/>
</dbReference>
<dbReference type="SMART" id="SM00857">
    <property type="entry name" value="Resolvase"/>
    <property type="match status" value="1"/>
</dbReference>
<dbReference type="CDD" id="cd03768">
    <property type="entry name" value="SR_ResInv"/>
    <property type="match status" value="1"/>
</dbReference>
<dbReference type="AlphaFoldDB" id="A0A9X8QM21"/>
<evidence type="ECO:0000259" key="7">
    <source>
        <dbReference type="PROSITE" id="PS51736"/>
    </source>
</evidence>
<proteinExistence type="predicted"/>
<dbReference type="PROSITE" id="PS00398">
    <property type="entry name" value="RECOMBINASES_2"/>
    <property type="match status" value="1"/>
</dbReference>
<dbReference type="GO" id="GO:0000150">
    <property type="term" value="F:DNA strand exchange activity"/>
    <property type="evidence" value="ECO:0007669"/>
    <property type="project" value="InterPro"/>
</dbReference>
<name>A0A9X8QM21_9PSED</name>
<evidence type="ECO:0000313" key="8">
    <source>
        <dbReference type="EMBL" id="SER48926.1"/>
    </source>
</evidence>
<accession>A0A9X8QM21</accession>